<sequence length="40" mass="4576">PDNSGFVNDLPAVRLIKLLSKHFTDSWQHVISNKVSDHFL</sequence>
<name>A0A822CNR9_9BILA</name>
<dbReference type="AlphaFoldDB" id="A0A822CNR9"/>
<dbReference type="Proteomes" id="UP000663848">
    <property type="component" value="Unassembled WGS sequence"/>
</dbReference>
<comment type="caution">
    <text evidence="1">The sequence shown here is derived from an EMBL/GenBank/DDBJ whole genome shotgun (WGS) entry which is preliminary data.</text>
</comment>
<evidence type="ECO:0000313" key="2">
    <source>
        <dbReference type="Proteomes" id="UP000663848"/>
    </source>
</evidence>
<proteinExistence type="predicted"/>
<feature type="non-terminal residue" evidence="1">
    <location>
        <position position="1"/>
    </location>
</feature>
<gene>
    <name evidence="1" type="ORF">QYT958_LOCUS41864</name>
</gene>
<evidence type="ECO:0000313" key="1">
    <source>
        <dbReference type="EMBL" id="CAF5048003.1"/>
    </source>
</evidence>
<accession>A0A822CNR9</accession>
<dbReference type="EMBL" id="CAJOBR010049806">
    <property type="protein sequence ID" value="CAF5048003.1"/>
    <property type="molecule type" value="Genomic_DNA"/>
</dbReference>
<organism evidence="1 2">
    <name type="scientific">Rotaria socialis</name>
    <dbReference type="NCBI Taxonomy" id="392032"/>
    <lineage>
        <taxon>Eukaryota</taxon>
        <taxon>Metazoa</taxon>
        <taxon>Spiralia</taxon>
        <taxon>Gnathifera</taxon>
        <taxon>Rotifera</taxon>
        <taxon>Eurotatoria</taxon>
        <taxon>Bdelloidea</taxon>
        <taxon>Philodinida</taxon>
        <taxon>Philodinidae</taxon>
        <taxon>Rotaria</taxon>
    </lineage>
</organism>
<reference evidence="1" key="1">
    <citation type="submission" date="2021-02" db="EMBL/GenBank/DDBJ databases">
        <authorList>
            <person name="Nowell W R."/>
        </authorList>
    </citation>
    <scope>NUCLEOTIDE SEQUENCE</scope>
</reference>
<protein>
    <submittedName>
        <fullName evidence="1">Uncharacterized protein</fullName>
    </submittedName>
</protein>